<feature type="transmembrane region" description="Helical" evidence="1">
    <location>
        <begin position="387"/>
        <end position="408"/>
    </location>
</feature>
<evidence type="ECO:0000313" key="5">
    <source>
        <dbReference type="Proteomes" id="UP000796880"/>
    </source>
</evidence>
<evidence type="ECO:0000259" key="2">
    <source>
        <dbReference type="Pfam" id="PF04970"/>
    </source>
</evidence>
<evidence type="ECO:0000313" key="4">
    <source>
        <dbReference type="EMBL" id="KAF3453875.1"/>
    </source>
</evidence>
<comment type="caution">
    <text evidence="4">The sequence shown here is derived from an EMBL/GenBank/DDBJ whole genome shotgun (WGS) entry which is preliminary data.</text>
</comment>
<sequence>MPIIELLRTRDLCDPDTLVGDLVDSDGNWNLPASFRTAFPQLCSGIEKVAILMDRPDERVWPHSASGAIQCRDIYLHLSTTAAPPMWVRYVWKTFIPPARSIFAWRLLQGRIPTDDVLIRRGFSMASKCRICGNDLETISHLFLTCPYAAAIWDCLGVTFRIRLDASGSMVSMFEKAIKASLRTQVFNLWTTTIGLCPSIRQDLGWLCIRKLEFRRPGLHRIDDFLLDGQLYRFEYGVSPFVLLIKRAGTCSLAYSNPPEQVLARASYLLNHGFGNYHLLGKNCEDFALYCKTGILQGDRYAIGRSGQIKSLVAAIFAVTTISHRLLLTSTLIGLPVLVVFGLYCFFRLSYEFKFQRQSGVAVEKLRYMDNVQEKIMMEKTNRGPRWYLSFKQYLGYIIAAISIWYWIPDISILKSVLYYVLLDTFVYDHLALHGLEDFSFYTIWLLGYWSDREALKYVASFSFSDKVCYLASEYQNKFCGRSMDGGGNLLMRLECLKQKLIVETLYKLTGGLLSVRDRYTSLQTTMK</sequence>
<dbReference type="InterPro" id="IPR007053">
    <property type="entry name" value="LRAT_dom"/>
</dbReference>
<dbReference type="Gene3D" id="3.90.1720.10">
    <property type="entry name" value="endopeptidase domain like (from Nostoc punctiforme)"/>
    <property type="match status" value="1"/>
</dbReference>
<evidence type="ECO:0000256" key="1">
    <source>
        <dbReference type="SAM" id="Phobius"/>
    </source>
</evidence>
<keyword evidence="1" id="KW-1133">Transmembrane helix</keyword>
<dbReference type="Pfam" id="PF13966">
    <property type="entry name" value="zf-RVT"/>
    <property type="match status" value="1"/>
</dbReference>
<name>A0A8K0MQH0_9ROSA</name>
<keyword evidence="1" id="KW-0472">Membrane</keyword>
<dbReference type="PANTHER" id="PTHR46137">
    <property type="entry name" value="OS05G0310600 PROTEIN"/>
    <property type="match status" value="1"/>
</dbReference>
<keyword evidence="5" id="KW-1185">Reference proteome</keyword>
<dbReference type="Proteomes" id="UP000796880">
    <property type="component" value="Unassembled WGS sequence"/>
</dbReference>
<reference evidence="4" key="1">
    <citation type="submission" date="2020-03" db="EMBL/GenBank/DDBJ databases">
        <title>A high-quality chromosome-level genome assembly of a woody plant with both climbing and erect habits, Rhamnella rubrinervis.</title>
        <authorList>
            <person name="Lu Z."/>
            <person name="Yang Y."/>
            <person name="Zhu X."/>
            <person name="Sun Y."/>
        </authorList>
    </citation>
    <scope>NUCLEOTIDE SEQUENCE</scope>
    <source>
        <strain evidence="4">BYM</strain>
        <tissue evidence="4">Leaf</tissue>
    </source>
</reference>
<feature type="domain" description="LRAT" evidence="2">
    <location>
        <begin position="224"/>
        <end position="294"/>
    </location>
</feature>
<dbReference type="OrthoDB" id="1434524at2759"/>
<dbReference type="PANTHER" id="PTHR46137:SF3">
    <property type="entry name" value="OS05G0310600 PROTEIN"/>
    <property type="match status" value="1"/>
</dbReference>
<feature type="transmembrane region" description="Helical" evidence="1">
    <location>
        <begin position="326"/>
        <end position="347"/>
    </location>
</feature>
<keyword evidence="1" id="KW-0812">Transmembrane</keyword>
<evidence type="ECO:0008006" key="6">
    <source>
        <dbReference type="Google" id="ProtNLM"/>
    </source>
</evidence>
<dbReference type="EMBL" id="VOIH02000002">
    <property type="protein sequence ID" value="KAF3453875.1"/>
    <property type="molecule type" value="Genomic_DNA"/>
</dbReference>
<dbReference type="InterPro" id="IPR026960">
    <property type="entry name" value="RVT-Znf"/>
</dbReference>
<accession>A0A8K0MQH0</accession>
<gene>
    <name evidence="4" type="ORF">FNV43_RR04316</name>
</gene>
<dbReference type="Pfam" id="PF04970">
    <property type="entry name" value="LRAT"/>
    <property type="match status" value="1"/>
</dbReference>
<feature type="domain" description="Reverse transcriptase zinc-binding" evidence="3">
    <location>
        <begin position="71"/>
        <end position="153"/>
    </location>
</feature>
<organism evidence="4 5">
    <name type="scientific">Rhamnella rubrinervis</name>
    <dbReference type="NCBI Taxonomy" id="2594499"/>
    <lineage>
        <taxon>Eukaryota</taxon>
        <taxon>Viridiplantae</taxon>
        <taxon>Streptophyta</taxon>
        <taxon>Embryophyta</taxon>
        <taxon>Tracheophyta</taxon>
        <taxon>Spermatophyta</taxon>
        <taxon>Magnoliopsida</taxon>
        <taxon>eudicotyledons</taxon>
        <taxon>Gunneridae</taxon>
        <taxon>Pentapetalae</taxon>
        <taxon>rosids</taxon>
        <taxon>fabids</taxon>
        <taxon>Rosales</taxon>
        <taxon>Rhamnaceae</taxon>
        <taxon>rhamnoid group</taxon>
        <taxon>Rhamneae</taxon>
        <taxon>Rhamnella</taxon>
    </lineage>
</organism>
<protein>
    <recommendedName>
        <fullName evidence="6">Reverse transcriptase zinc-binding domain-containing protein</fullName>
    </recommendedName>
</protein>
<evidence type="ECO:0000259" key="3">
    <source>
        <dbReference type="Pfam" id="PF13966"/>
    </source>
</evidence>
<proteinExistence type="predicted"/>
<dbReference type="AlphaFoldDB" id="A0A8K0MQH0"/>